<dbReference type="InterPro" id="IPR002182">
    <property type="entry name" value="NB-ARC"/>
</dbReference>
<dbReference type="Gene3D" id="1.25.40.10">
    <property type="entry name" value="Tetratricopeptide repeat domain"/>
    <property type="match status" value="2"/>
</dbReference>
<dbReference type="InterPro" id="IPR031352">
    <property type="entry name" value="SesA"/>
</dbReference>
<dbReference type="InterPro" id="IPR053137">
    <property type="entry name" value="NLR-like"/>
</dbReference>
<protein>
    <recommendedName>
        <fullName evidence="7">NACHT-NTPase and P-loop NTPases N-terminal domain-containing protein</fullName>
    </recommendedName>
</protein>
<evidence type="ECO:0000259" key="3">
    <source>
        <dbReference type="Pfam" id="PF17107"/>
    </source>
</evidence>
<evidence type="ECO:0000259" key="2">
    <source>
        <dbReference type="Pfam" id="PF00931"/>
    </source>
</evidence>
<dbReference type="InterPro" id="IPR027417">
    <property type="entry name" value="P-loop_NTPase"/>
</dbReference>
<name>A0AA43TSV4_9LECA</name>
<feature type="domain" description="NB-ARC" evidence="2">
    <location>
        <begin position="203"/>
        <end position="373"/>
    </location>
</feature>
<feature type="region of interest" description="Disordered" evidence="1">
    <location>
        <begin position="848"/>
        <end position="943"/>
    </location>
</feature>
<comment type="caution">
    <text evidence="5">The sequence shown here is derived from an EMBL/GenBank/DDBJ whole genome shotgun (WGS) entry which is preliminary data.</text>
</comment>
<dbReference type="Pfam" id="PF17107">
    <property type="entry name" value="SesA"/>
    <property type="match status" value="1"/>
</dbReference>
<dbReference type="Pfam" id="PF25000">
    <property type="entry name" value="DUF7779"/>
    <property type="match status" value="1"/>
</dbReference>
<evidence type="ECO:0000256" key="1">
    <source>
        <dbReference type="SAM" id="MobiDB-lite"/>
    </source>
</evidence>
<evidence type="ECO:0000313" key="6">
    <source>
        <dbReference type="Proteomes" id="UP001161017"/>
    </source>
</evidence>
<feature type="domain" description="NACHT-NTPase and P-loop NTPases N-terminal" evidence="3">
    <location>
        <begin position="12"/>
        <end position="136"/>
    </location>
</feature>
<keyword evidence="6" id="KW-1185">Reference proteome</keyword>
<sequence length="943" mass="105816">MAEAIAAISLVQTIIELTEFGRKVVKRLNESKNNVQDLPEAFQHIGNQLPILMRIANSLEERANNGDFAPDAQKDLEQVVKALKKELLDLDALLGKILPSARASTWEKGVKAVKSIKAQKSVDTYSTVIQAYVQTLSNFQIADHANQMRIIIDFVKQLKLAESDSQPEPSHVTPPRKPVWMLEFDGDEDFVGREETIAEVSRKFETNASRVAVVGVGGVGKTRIAIEYCQKERQQHPEMDILWIHGTSRAKFEAAYRKLARVMKMPGLEDKELDLLQHVKDYLSETTDHPWLMVLDNADDYHLWLRPGGASDRSKKPLIDYLPRSTGAAHGRILITTRDGQLGPRLTEGKSEPVQVNKLGAKDAASLLRAKLLEGKGLCDADADELTDALGHLPLTITQAAAYLNEIGISAAEYLTDFRQGLADIPELLANSIDDPNRDRDTSNSVFQTWRLSFEQISKQSPRASEILSLMAMLDRQGISQDLLRKEGESTLQFRAAISKLKAFSFITEEKKASKYSMHRLVQLSTQQWLEHLSSVPHYQGLAITAVSGSVPRVMSFDIWPVFVELRPHINTVLEYETPHQEILVHRAIILHGIGHYSMEQGEEEVAQNLFNEAHAIRHEHLGPEHEDTLTTLSVLGVSLNKQGKWSEARPLQRDVLDRCHEALGGSHRLTLKSMSRLAATHNRGGENLGCLEIQLEVLKQMESELGPEDLDTLTEMSNLMYTLNKLQRWNEANRIGNRALALRTKILGPEHPDTVTIMAGLSITYNKQRRWDEAVEMEERVLRLREDALGPDHPKTLQAMESLARNYSYQKRSSEAEQLLRHVVDVRLRTKGPGDSLTARAQSALRQYEPQKHSHLHVPRAESGWPQRGSPRGRPATRRGGRAGNRGYHSRQGSRGGSPGASPQTTSGSTDEQQERRQSWADRSPPPPYTPRDLGGSWRRQS</sequence>
<dbReference type="AlphaFoldDB" id="A0AA43TSV4"/>
<gene>
    <name evidence="5" type="ORF">OHK93_000733</name>
</gene>
<evidence type="ECO:0000259" key="4">
    <source>
        <dbReference type="Pfam" id="PF25000"/>
    </source>
</evidence>
<evidence type="ECO:0008006" key="7">
    <source>
        <dbReference type="Google" id="ProtNLM"/>
    </source>
</evidence>
<dbReference type="InterPro" id="IPR056681">
    <property type="entry name" value="DUF7779"/>
</dbReference>
<dbReference type="EMBL" id="JAPUFD010000001">
    <property type="protein sequence ID" value="MDI1485595.1"/>
    <property type="molecule type" value="Genomic_DNA"/>
</dbReference>
<feature type="compositionally biased region" description="Polar residues" evidence="1">
    <location>
        <begin position="902"/>
        <end position="912"/>
    </location>
</feature>
<dbReference type="SUPFAM" id="SSF52540">
    <property type="entry name" value="P-loop containing nucleoside triphosphate hydrolases"/>
    <property type="match status" value="1"/>
</dbReference>
<dbReference type="Pfam" id="PF13424">
    <property type="entry name" value="TPR_12"/>
    <property type="match status" value="2"/>
</dbReference>
<dbReference type="PANTHER" id="PTHR46082:SF6">
    <property type="entry name" value="AAA+ ATPASE DOMAIN-CONTAINING PROTEIN-RELATED"/>
    <property type="match status" value="1"/>
</dbReference>
<proteinExistence type="predicted"/>
<dbReference type="Gene3D" id="3.40.50.300">
    <property type="entry name" value="P-loop containing nucleotide triphosphate hydrolases"/>
    <property type="match status" value="1"/>
</dbReference>
<dbReference type="Pfam" id="PF13374">
    <property type="entry name" value="TPR_10"/>
    <property type="match status" value="1"/>
</dbReference>
<evidence type="ECO:0000313" key="5">
    <source>
        <dbReference type="EMBL" id="MDI1485595.1"/>
    </source>
</evidence>
<dbReference type="Pfam" id="PF00931">
    <property type="entry name" value="NB-ARC"/>
    <property type="match status" value="1"/>
</dbReference>
<dbReference type="SUPFAM" id="SSF48452">
    <property type="entry name" value="TPR-like"/>
    <property type="match status" value="2"/>
</dbReference>
<dbReference type="Proteomes" id="UP001161017">
    <property type="component" value="Unassembled WGS sequence"/>
</dbReference>
<reference evidence="5" key="1">
    <citation type="journal article" date="2023" name="Genome Biol. Evol.">
        <title>First Whole Genome Sequence and Flow Cytometry Genome Size Data for the Lichen-Forming Fungus Ramalina farinacea (Ascomycota).</title>
        <authorList>
            <person name="Llewellyn T."/>
            <person name="Mian S."/>
            <person name="Hill R."/>
            <person name="Leitch I.J."/>
            <person name="Gaya E."/>
        </authorList>
    </citation>
    <scope>NUCLEOTIDE SEQUENCE</scope>
    <source>
        <strain evidence="5">LIQ254RAFAR</strain>
    </source>
</reference>
<dbReference type="PANTHER" id="PTHR46082">
    <property type="entry name" value="ATP/GTP-BINDING PROTEIN-RELATED"/>
    <property type="match status" value="1"/>
</dbReference>
<organism evidence="5 6">
    <name type="scientific">Ramalina farinacea</name>
    <dbReference type="NCBI Taxonomy" id="258253"/>
    <lineage>
        <taxon>Eukaryota</taxon>
        <taxon>Fungi</taxon>
        <taxon>Dikarya</taxon>
        <taxon>Ascomycota</taxon>
        <taxon>Pezizomycotina</taxon>
        <taxon>Lecanoromycetes</taxon>
        <taxon>OSLEUM clade</taxon>
        <taxon>Lecanoromycetidae</taxon>
        <taxon>Lecanorales</taxon>
        <taxon>Lecanorineae</taxon>
        <taxon>Ramalinaceae</taxon>
        <taxon>Ramalina</taxon>
    </lineage>
</organism>
<dbReference type="GO" id="GO:0043531">
    <property type="term" value="F:ADP binding"/>
    <property type="evidence" value="ECO:0007669"/>
    <property type="project" value="InterPro"/>
</dbReference>
<feature type="domain" description="DUF7779" evidence="4">
    <location>
        <begin position="457"/>
        <end position="530"/>
    </location>
</feature>
<accession>A0AA43TSV4</accession>
<dbReference type="InterPro" id="IPR011990">
    <property type="entry name" value="TPR-like_helical_dom_sf"/>
</dbReference>